<dbReference type="EMBL" id="JAVHJS010000014">
    <property type="protein sequence ID" value="KAK2836403.1"/>
    <property type="molecule type" value="Genomic_DNA"/>
</dbReference>
<name>A0AA88MIH7_TACVA</name>
<feature type="domain" description="Granulins" evidence="5">
    <location>
        <begin position="83"/>
        <end position="96"/>
    </location>
</feature>
<evidence type="ECO:0000313" key="7">
    <source>
        <dbReference type="Proteomes" id="UP001187315"/>
    </source>
</evidence>
<dbReference type="InterPro" id="IPR037277">
    <property type="entry name" value="Granulin_sf"/>
</dbReference>
<evidence type="ECO:0000256" key="2">
    <source>
        <dbReference type="ARBA" id="ARBA00010093"/>
    </source>
</evidence>
<dbReference type="Gene3D" id="2.10.25.160">
    <property type="entry name" value="Granulin"/>
    <property type="match status" value="2"/>
</dbReference>
<gene>
    <name evidence="6" type="ORF">Q7C36_014272</name>
</gene>
<dbReference type="AlphaFoldDB" id="A0AA88MIH7"/>
<reference evidence="6" key="1">
    <citation type="submission" date="2023-08" db="EMBL/GenBank/DDBJ databases">
        <title>Pelteobagrus vachellii genome.</title>
        <authorList>
            <person name="Liu H."/>
        </authorList>
    </citation>
    <scope>NUCLEOTIDE SEQUENCE</scope>
    <source>
        <strain evidence="6">PRFRI_2022a</strain>
        <tissue evidence="6">Muscle</tissue>
    </source>
</reference>
<organism evidence="6 7">
    <name type="scientific">Tachysurus vachellii</name>
    <name type="common">Darkbarbel catfish</name>
    <name type="synonym">Pelteobagrus vachellii</name>
    <dbReference type="NCBI Taxonomy" id="175792"/>
    <lineage>
        <taxon>Eukaryota</taxon>
        <taxon>Metazoa</taxon>
        <taxon>Chordata</taxon>
        <taxon>Craniata</taxon>
        <taxon>Vertebrata</taxon>
        <taxon>Euteleostomi</taxon>
        <taxon>Actinopterygii</taxon>
        <taxon>Neopterygii</taxon>
        <taxon>Teleostei</taxon>
        <taxon>Ostariophysi</taxon>
        <taxon>Siluriformes</taxon>
        <taxon>Bagridae</taxon>
        <taxon>Tachysurus</taxon>
    </lineage>
</organism>
<accession>A0AA88MIH7</accession>
<keyword evidence="7" id="KW-1185">Reference proteome</keyword>
<evidence type="ECO:0000256" key="1">
    <source>
        <dbReference type="ARBA" id="ARBA00004613"/>
    </source>
</evidence>
<proteinExistence type="inferred from homology"/>
<evidence type="ECO:0000259" key="5">
    <source>
        <dbReference type="PROSITE" id="PS00799"/>
    </source>
</evidence>
<keyword evidence="4" id="KW-1015">Disulfide bond</keyword>
<comment type="subcellular location">
    <subcellularLocation>
        <location evidence="1">Secreted</location>
    </subcellularLocation>
</comment>
<evidence type="ECO:0000313" key="6">
    <source>
        <dbReference type="EMBL" id="KAK2836403.1"/>
    </source>
</evidence>
<dbReference type="GO" id="GO:0005576">
    <property type="term" value="C:extracellular region"/>
    <property type="evidence" value="ECO:0007669"/>
    <property type="project" value="UniProtKB-SubCell"/>
</dbReference>
<dbReference type="SMART" id="SM00277">
    <property type="entry name" value="GRAN"/>
    <property type="match status" value="2"/>
</dbReference>
<comment type="caution">
    <text evidence="6">The sequence shown here is derived from an EMBL/GenBank/DDBJ whole genome shotgun (WGS) entry which is preliminary data.</text>
</comment>
<evidence type="ECO:0000256" key="4">
    <source>
        <dbReference type="ARBA" id="ARBA00023157"/>
    </source>
</evidence>
<dbReference type="PANTHER" id="PTHR12274:SF3">
    <property type="entry name" value="PROGRANULIN"/>
    <property type="match status" value="1"/>
</dbReference>
<dbReference type="SUPFAM" id="SSF57277">
    <property type="entry name" value="Granulin repeat"/>
    <property type="match status" value="1"/>
</dbReference>
<sequence>MTPRNLFDGCSYFFLSIKTFEKLGLNILKNCKIKMIAVLVLLMVGLVSTNTVCPDGTECQDKNTCCLTKTGYACCQYPSAMCCPDMAHCCPQGYQCDQESLLCVNKALPWYKIPHSRQISTEGEEKKSLVTPVNSDNPSVAVVHCDNVYTCPDGTTCCRTPYGQWSCCPYAVGQCCFDGIHCCPFGYHCDSTSTHCLRGALRFPASQQIAAMQSNTIQDSCC</sequence>
<feature type="domain" description="Granulins" evidence="5">
    <location>
        <begin position="176"/>
        <end position="189"/>
    </location>
</feature>
<dbReference type="PANTHER" id="PTHR12274">
    <property type="entry name" value="GRANULIN"/>
    <property type="match status" value="1"/>
</dbReference>
<evidence type="ECO:0000256" key="3">
    <source>
        <dbReference type="ARBA" id="ARBA00022525"/>
    </source>
</evidence>
<dbReference type="InterPro" id="IPR000118">
    <property type="entry name" value="Granulin"/>
</dbReference>
<dbReference type="Pfam" id="PF00396">
    <property type="entry name" value="Granulin"/>
    <property type="match status" value="2"/>
</dbReference>
<dbReference type="PROSITE" id="PS00799">
    <property type="entry name" value="GRANULINS"/>
    <property type="match status" value="2"/>
</dbReference>
<keyword evidence="3" id="KW-0964">Secreted</keyword>
<dbReference type="InterPro" id="IPR039036">
    <property type="entry name" value="Granulin_fam"/>
</dbReference>
<comment type="similarity">
    <text evidence="2">Belongs to the granulin family.</text>
</comment>
<dbReference type="Proteomes" id="UP001187315">
    <property type="component" value="Unassembled WGS sequence"/>
</dbReference>
<protein>
    <recommendedName>
        <fullName evidence="5">Granulins domain-containing protein</fullName>
    </recommendedName>
</protein>